<evidence type="ECO:0000313" key="1">
    <source>
        <dbReference type="EMBL" id="GMA35608.1"/>
    </source>
</evidence>
<name>A0ABQ6IES1_9MICO</name>
<keyword evidence="2" id="KW-1185">Reference proteome</keyword>
<accession>A0ABQ6IES1</accession>
<reference evidence="2" key="1">
    <citation type="journal article" date="2019" name="Int. J. Syst. Evol. Microbiol.">
        <title>The Global Catalogue of Microorganisms (GCM) 10K type strain sequencing project: providing services to taxonomists for standard genome sequencing and annotation.</title>
        <authorList>
            <consortium name="The Broad Institute Genomics Platform"/>
            <consortium name="The Broad Institute Genome Sequencing Center for Infectious Disease"/>
            <person name="Wu L."/>
            <person name="Ma J."/>
        </authorList>
    </citation>
    <scope>NUCLEOTIDE SEQUENCE [LARGE SCALE GENOMIC DNA]</scope>
    <source>
        <strain evidence="2">NBRC 112299</strain>
    </source>
</reference>
<proteinExistence type="predicted"/>
<organism evidence="1 2">
    <name type="scientific">Demequina litorisediminis</name>
    <dbReference type="NCBI Taxonomy" id="1849022"/>
    <lineage>
        <taxon>Bacteria</taxon>
        <taxon>Bacillati</taxon>
        <taxon>Actinomycetota</taxon>
        <taxon>Actinomycetes</taxon>
        <taxon>Micrococcales</taxon>
        <taxon>Demequinaceae</taxon>
        <taxon>Demequina</taxon>
    </lineage>
</organism>
<dbReference type="Proteomes" id="UP001157125">
    <property type="component" value="Unassembled WGS sequence"/>
</dbReference>
<dbReference type="EMBL" id="BSUN01000001">
    <property type="protein sequence ID" value="GMA35608.1"/>
    <property type="molecule type" value="Genomic_DNA"/>
</dbReference>
<gene>
    <name evidence="1" type="ORF">GCM10025876_18120</name>
</gene>
<comment type="caution">
    <text evidence="1">The sequence shown here is derived from an EMBL/GenBank/DDBJ whole genome shotgun (WGS) entry which is preliminary data.</text>
</comment>
<protein>
    <submittedName>
        <fullName evidence="1">Uncharacterized protein</fullName>
    </submittedName>
</protein>
<sequence>MRGDVISPKGMWGLRGAGGAGVGTRVYLLVDIDGGKKQVARSGIDPEIFKQVALALDPKDNIGLWDEHSAFIASIPLFRREGKQMVAAVAQMRDLHETAARSFEHFTPRGWGVTNIGVPTQKDALEALDQSGEAADVVLAAAIDGTWIDRPINRMKYVYKALYGETHLGTIGGKRWELVRKARALHLDGNYDAAIPLILNTIEGLVADSQEGKLFFTGSDRRMIDMIEPTTLVGMACSLRVLHALYKRGVNETTTECVMSRHGIMHGRVLGYGTQVASAKCWTLYDAVVDILITRQGRVVV</sequence>
<evidence type="ECO:0000313" key="2">
    <source>
        <dbReference type="Proteomes" id="UP001157125"/>
    </source>
</evidence>